<dbReference type="Pfam" id="PF02771">
    <property type="entry name" value="Acyl-CoA_dh_N"/>
    <property type="match status" value="1"/>
</dbReference>
<evidence type="ECO:0000259" key="8">
    <source>
        <dbReference type="Pfam" id="PF02770"/>
    </source>
</evidence>
<feature type="domain" description="Acyl-CoA oxidase/dehydrogenase middle" evidence="8">
    <location>
        <begin position="126"/>
        <end position="221"/>
    </location>
</feature>
<dbReference type="InterPro" id="IPR036250">
    <property type="entry name" value="AcylCo_DH-like_C"/>
</dbReference>
<gene>
    <name evidence="10" type="ORF">HD593_007112</name>
</gene>
<accession>A0A7X0U215</accession>
<sequence length="402" mass="43613">MAGFCPEPSDDVVQVRDWVHAFARDVIRPAGAEWDEREETPWPVIQEAAKVGLYSLDFFATQWFEESGLALPVAFEEIFWGDAGIGLSITGTGLAAAALAANGTPEQMGEWLPQMFGTENDVKLGAFCASEPDAGSDVGAIRTRAVPDGDDWVLNGVKTWATNGGIANVHVVVASVDPSLGTRGQASFVIPPGTPGLSMGQKFRKHGIRASHTAEVVLDDVRVPGSCLLGGKEKLEARLARVRNGERAGEQAAMRTFETTRPSVAAMAVGIARAAFEYARDYAREREQFGRRIGENQAIAFLLAEMATRVDVARLLTWRAAWMARNGKRFEQAEGSMSKLVAGETAVWVSEQAIQILGGAGYTREHPVERFHRDAKIYTIFEGTSEIQRLIIGRAVTGLPVR</sequence>
<comment type="cofactor">
    <cofactor evidence="1 6">
        <name>FAD</name>
        <dbReference type="ChEBI" id="CHEBI:57692"/>
    </cofactor>
</comment>
<evidence type="ECO:0000256" key="3">
    <source>
        <dbReference type="ARBA" id="ARBA00022630"/>
    </source>
</evidence>
<evidence type="ECO:0000256" key="5">
    <source>
        <dbReference type="ARBA" id="ARBA00023002"/>
    </source>
</evidence>
<comment type="caution">
    <text evidence="10">The sequence shown here is derived from an EMBL/GenBank/DDBJ whole genome shotgun (WGS) entry which is preliminary data.</text>
</comment>
<evidence type="ECO:0000256" key="4">
    <source>
        <dbReference type="ARBA" id="ARBA00022827"/>
    </source>
</evidence>
<feature type="domain" description="Acyl-CoA dehydrogenase/oxidase C-terminal" evidence="7">
    <location>
        <begin position="249"/>
        <end position="396"/>
    </location>
</feature>
<dbReference type="Gene3D" id="2.40.110.10">
    <property type="entry name" value="Butyryl-CoA Dehydrogenase, subunit A, domain 2"/>
    <property type="match status" value="1"/>
</dbReference>
<dbReference type="FunFam" id="1.20.140.10:FF:000004">
    <property type="entry name" value="Acyl-CoA dehydrogenase FadE25"/>
    <property type="match status" value="1"/>
</dbReference>
<dbReference type="PANTHER" id="PTHR43884">
    <property type="entry name" value="ACYL-COA DEHYDROGENASE"/>
    <property type="match status" value="1"/>
</dbReference>
<dbReference type="InterPro" id="IPR037069">
    <property type="entry name" value="AcylCoA_DH/ox_N_sf"/>
</dbReference>
<dbReference type="GO" id="GO:0050660">
    <property type="term" value="F:flavin adenine dinucleotide binding"/>
    <property type="evidence" value="ECO:0007669"/>
    <property type="project" value="InterPro"/>
</dbReference>
<evidence type="ECO:0000259" key="7">
    <source>
        <dbReference type="Pfam" id="PF00441"/>
    </source>
</evidence>
<evidence type="ECO:0000313" key="11">
    <source>
        <dbReference type="Proteomes" id="UP000565579"/>
    </source>
</evidence>
<dbReference type="FunFam" id="2.40.110.10:FF:000002">
    <property type="entry name" value="Acyl-CoA dehydrogenase fadE12"/>
    <property type="match status" value="1"/>
</dbReference>
<dbReference type="InterPro" id="IPR046373">
    <property type="entry name" value="Acyl-CoA_Oxase/DH_mid-dom_sf"/>
</dbReference>
<reference evidence="10 11" key="1">
    <citation type="submission" date="2020-08" db="EMBL/GenBank/DDBJ databases">
        <title>Sequencing the genomes of 1000 actinobacteria strains.</title>
        <authorList>
            <person name="Klenk H.-P."/>
        </authorList>
    </citation>
    <scope>NUCLEOTIDE SEQUENCE [LARGE SCALE GENOMIC DNA]</scope>
    <source>
        <strain evidence="10 11">DSM 43768</strain>
    </source>
</reference>
<dbReference type="Pfam" id="PF00441">
    <property type="entry name" value="Acyl-CoA_dh_1"/>
    <property type="match status" value="1"/>
</dbReference>
<dbReference type="InterPro" id="IPR006091">
    <property type="entry name" value="Acyl-CoA_Oxase/DH_mid-dom"/>
</dbReference>
<dbReference type="InterPro" id="IPR009100">
    <property type="entry name" value="AcylCoA_DH/oxidase_NM_dom_sf"/>
</dbReference>
<protein>
    <submittedName>
        <fullName evidence="10">Alkylation response protein AidB-like acyl-CoA dehydrogenase</fullName>
    </submittedName>
</protein>
<dbReference type="PANTHER" id="PTHR43884:SF12">
    <property type="entry name" value="ISOVALERYL-COA DEHYDROGENASE, MITOCHONDRIAL-RELATED"/>
    <property type="match status" value="1"/>
</dbReference>
<dbReference type="RefSeq" id="WP_185106250.1">
    <property type="nucleotide sequence ID" value="NZ_JACHMI010000001.1"/>
</dbReference>
<dbReference type="Proteomes" id="UP000565579">
    <property type="component" value="Unassembled WGS sequence"/>
</dbReference>
<dbReference type="SUPFAM" id="SSF47203">
    <property type="entry name" value="Acyl-CoA dehydrogenase C-terminal domain-like"/>
    <property type="match status" value="1"/>
</dbReference>
<comment type="similarity">
    <text evidence="2 6">Belongs to the acyl-CoA dehydrogenase family.</text>
</comment>
<dbReference type="PROSITE" id="PS00073">
    <property type="entry name" value="ACYL_COA_DH_2"/>
    <property type="match status" value="1"/>
</dbReference>
<dbReference type="GO" id="GO:0003995">
    <property type="term" value="F:acyl-CoA dehydrogenase activity"/>
    <property type="evidence" value="ECO:0007669"/>
    <property type="project" value="InterPro"/>
</dbReference>
<dbReference type="Pfam" id="PF02770">
    <property type="entry name" value="Acyl-CoA_dh_M"/>
    <property type="match status" value="1"/>
</dbReference>
<dbReference type="Gene3D" id="1.10.540.10">
    <property type="entry name" value="Acyl-CoA dehydrogenase/oxidase, N-terminal domain"/>
    <property type="match status" value="1"/>
</dbReference>
<organism evidence="10 11">
    <name type="scientific">Nonomuraea rubra</name>
    <dbReference type="NCBI Taxonomy" id="46180"/>
    <lineage>
        <taxon>Bacteria</taxon>
        <taxon>Bacillati</taxon>
        <taxon>Actinomycetota</taxon>
        <taxon>Actinomycetes</taxon>
        <taxon>Streptosporangiales</taxon>
        <taxon>Streptosporangiaceae</taxon>
        <taxon>Nonomuraea</taxon>
    </lineage>
</organism>
<keyword evidence="11" id="KW-1185">Reference proteome</keyword>
<evidence type="ECO:0000256" key="1">
    <source>
        <dbReference type="ARBA" id="ARBA00001974"/>
    </source>
</evidence>
<dbReference type="SUPFAM" id="SSF56645">
    <property type="entry name" value="Acyl-CoA dehydrogenase NM domain-like"/>
    <property type="match status" value="1"/>
</dbReference>
<evidence type="ECO:0000256" key="6">
    <source>
        <dbReference type="RuleBase" id="RU362125"/>
    </source>
</evidence>
<dbReference type="Gene3D" id="1.20.140.10">
    <property type="entry name" value="Butyryl-CoA Dehydrogenase, subunit A, domain 3"/>
    <property type="match status" value="1"/>
</dbReference>
<keyword evidence="5 6" id="KW-0560">Oxidoreductase</keyword>
<dbReference type="InterPro" id="IPR009075">
    <property type="entry name" value="AcylCo_DH/oxidase_C"/>
</dbReference>
<evidence type="ECO:0000256" key="2">
    <source>
        <dbReference type="ARBA" id="ARBA00009347"/>
    </source>
</evidence>
<keyword evidence="3 6" id="KW-0285">Flavoprotein</keyword>
<evidence type="ECO:0000259" key="9">
    <source>
        <dbReference type="Pfam" id="PF02771"/>
    </source>
</evidence>
<feature type="domain" description="Acyl-CoA dehydrogenase/oxidase N-terminal" evidence="9">
    <location>
        <begin position="10"/>
        <end position="116"/>
    </location>
</feature>
<dbReference type="InterPro" id="IPR006089">
    <property type="entry name" value="Acyl-CoA_DH_CS"/>
</dbReference>
<dbReference type="EMBL" id="JACHMI010000001">
    <property type="protein sequence ID" value="MBB6552317.1"/>
    <property type="molecule type" value="Genomic_DNA"/>
</dbReference>
<dbReference type="InterPro" id="IPR013786">
    <property type="entry name" value="AcylCoA_DH/ox_N"/>
</dbReference>
<keyword evidence="4 6" id="KW-0274">FAD</keyword>
<proteinExistence type="inferred from homology"/>
<name>A0A7X0U215_9ACTN</name>
<dbReference type="AlphaFoldDB" id="A0A7X0U215"/>
<evidence type="ECO:0000313" key="10">
    <source>
        <dbReference type="EMBL" id="MBB6552317.1"/>
    </source>
</evidence>